<protein>
    <submittedName>
        <fullName evidence="1">Uncharacterized protein</fullName>
    </submittedName>
</protein>
<keyword evidence="2" id="KW-1185">Reference proteome</keyword>
<comment type="caution">
    <text evidence="1">The sequence shown here is derived from an EMBL/GenBank/DDBJ whole genome shotgun (WGS) entry which is preliminary data.</text>
</comment>
<dbReference type="Proteomes" id="UP001268256">
    <property type="component" value="Unassembled WGS sequence"/>
</dbReference>
<evidence type="ECO:0000313" key="2">
    <source>
        <dbReference type="Proteomes" id="UP001268256"/>
    </source>
</evidence>
<dbReference type="RefSeq" id="WP_322877396.1">
    <property type="nucleotide sequence ID" value="NZ_JAVMIP010000003.1"/>
</dbReference>
<sequence length="84" mass="9473">MKLNLTPDEYRELVNTNFDAAISHIELLMNNPQELEKIPQGAAIIHETSNDWVNQQNQKIAELLQATGTHIHTAIEQTQPNATL</sequence>
<evidence type="ECO:0000313" key="1">
    <source>
        <dbReference type="EMBL" id="MDS3860108.1"/>
    </source>
</evidence>
<gene>
    <name evidence="1" type="ORF">RIF25_04745</name>
</gene>
<proteinExistence type="predicted"/>
<accession>A0AAE4FR03</accession>
<name>A0AAE4FR03_9CYAN</name>
<reference evidence="2" key="1">
    <citation type="submission" date="2023-07" db="EMBL/GenBank/DDBJ databases">
        <authorList>
            <person name="Luz R."/>
            <person name="Cordeiro R."/>
            <person name="Fonseca A."/>
            <person name="Goncalves V."/>
        </authorList>
    </citation>
    <scope>NUCLEOTIDE SEQUENCE [LARGE SCALE GENOMIC DNA]</scope>
    <source>
        <strain evidence="2">BACA0444</strain>
    </source>
</reference>
<dbReference type="AlphaFoldDB" id="A0AAE4FR03"/>
<dbReference type="EMBL" id="JAVMIP010000003">
    <property type="protein sequence ID" value="MDS3860108.1"/>
    <property type="molecule type" value="Genomic_DNA"/>
</dbReference>
<organism evidence="1 2">
    <name type="scientific">Pseudocalidococcus azoricus BACA0444</name>
    <dbReference type="NCBI Taxonomy" id="2918990"/>
    <lineage>
        <taxon>Bacteria</taxon>
        <taxon>Bacillati</taxon>
        <taxon>Cyanobacteriota</taxon>
        <taxon>Cyanophyceae</taxon>
        <taxon>Acaryochloridales</taxon>
        <taxon>Thermosynechococcaceae</taxon>
        <taxon>Pseudocalidococcus</taxon>
        <taxon>Pseudocalidococcus azoricus</taxon>
    </lineage>
</organism>